<feature type="region of interest" description="Disordered" evidence="1">
    <location>
        <begin position="17"/>
        <end position="50"/>
    </location>
</feature>
<reference evidence="2 3" key="1">
    <citation type="submission" date="2014-09" db="EMBL/GenBank/DDBJ databases">
        <title>Sporocytophaga myxococcoides PG-01 genome sequencing.</title>
        <authorList>
            <person name="Liu L."/>
            <person name="Gao P.J."/>
            <person name="Chen G.J."/>
            <person name="Wang L.S."/>
        </authorList>
    </citation>
    <scope>NUCLEOTIDE SEQUENCE [LARGE SCALE GENOMIC DNA]</scope>
    <source>
        <strain evidence="2 3">PG-01</strain>
    </source>
</reference>
<dbReference type="AlphaFoldDB" id="A0A098LEI0"/>
<proteinExistence type="predicted"/>
<evidence type="ECO:0000313" key="3">
    <source>
        <dbReference type="Proteomes" id="UP000030185"/>
    </source>
</evidence>
<name>A0A098LEI0_9BACT</name>
<evidence type="ECO:0000313" key="2">
    <source>
        <dbReference type="EMBL" id="GAL84688.1"/>
    </source>
</evidence>
<dbReference type="Proteomes" id="UP000030185">
    <property type="component" value="Unassembled WGS sequence"/>
</dbReference>
<dbReference type="eggNOG" id="COG3746">
    <property type="taxonomic scope" value="Bacteria"/>
</dbReference>
<comment type="caution">
    <text evidence="2">The sequence shown here is derived from an EMBL/GenBank/DDBJ whole genome shotgun (WGS) entry which is preliminary data.</text>
</comment>
<gene>
    <name evidence="2" type="ORF">MYP_1916</name>
</gene>
<evidence type="ECO:0000256" key="1">
    <source>
        <dbReference type="SAM" id="MobiDB-lite"/>
    </source>
</evidence>
<evidence type="ECO:0008006" key="4">
    <source>
        <dbReference type="Google" id="ProtNLM"/>
    </source>
</evidence>
<organism evidence="2 3">
    <name type="scientific">Sporocytophaga myxococcoides</name>
    <dbReference type="NCBI Taxonomy" id="153721"/>
    <lineage>
        <taxon>Bacteria</taxon>
        <taxon>Pseudomonadati</taxon>
        <taxon>Bacteroidota</taxon>
        <taxon>Cytophagia</taxon>
        <taxon>Cytophagales</taxon>
        <taxon>Cytophagaceae</taxon>
        <taxon>Sporocytophaga</taxon>
    </lineage>
</organism>
<dbReference type="Gene3D" id="2.40.160.10">
    <property type="entry name" value="Porin"/>
    <property type="match status" value="1"/>
</dbReference>
<dbReference type="InterPro" id="IPR023614">
    <property type="entry name" value="Porin_dom_sf"/>
</dbReference>
<sequence>MAALSLGLNTGAFSKGEDFEEKEKNSSGTDVNSTVSGPFRKKTGIPTGSNFQKAPVNTFIMREMPSHYFRTDKEEKADSVPFKPSISVGSIVHMFASSQQTGFGSNTNYGEAGSDWNKGITLYRARVLVGGQLSKKGAFFLETDIPSPIGVRLDSSTKNVKVSPIILDAQYEHTFNEHIMLVAGMQLVSHNRNGLQGAASLMANDFTYYQYPYNLFANDPLQGNFGRDLGLNARGFFLKKKLEYRFGIFSGRRFDDKAPFRTVGRVVYNFLDPEQDYYYAGTKLGAGKTVALGAGFDAQATYYNVGADLFVDVPVSKAGSVTLNSAFTYMSGGSKTDTKYSFAKMIPQQTVSFLELGYYFKDIKVQPWIRFENKAVSATKEQAEGNTTTYNKLQGGTVFGGGVNYFFNGYGTNVRLSYTTFTKGVPQDSGEISNKTYGQLWCQLQFFIF</sequence>
<protein>
    <recommendedName>
        <fullName evidence="4">Phosphate-selective porin O and P</fullName>
    </recommendedName>
</protein>
<keyword evidence="3" id="KW-1185">Reference proteome</keyword>
<accession>A0A098LEI0</accession>
<dbReference type="EMBL" id="BBLT01000003">
    <property type="protein sequence ID" value="GAL84688.1"/>
    <property type="molecule type" value="Genomic_DNA"/>
</dbReference>
<dbReference type="STRING" id="153721.MYP_1916"/>
<feature type="compositionally biased region" description="Polar residues" evidence="1">
    <location>
        <begin position="26"/>
        <end position="36"/>
    </location>
</feature>